<dbReference type="Proteomes" id="UP001285441">
    <property type="component" value="Unassembled WGS sequence"/>
</dbReference>
<reference evidence="2" key="2">
    <citation type="submission" date="2023-06" db="EMBL/GenBank/DDBJ databases">
        <authorList>
            <consortium name="Lawrence Berkeley National Laboratory"/>
            <person name="Haridas S."/>
            <person name="Hensen N."/>
            <person name="Bonometti L."/>
            <person name="Westerberg I."/>
            <person name="Brannstrom I.O."/>
            <person name="Guillou S."/>
            <person name="Cros-Aarteil S."/>
            <person name="Calhoun S."/>
            <person name="Kuo A."/>
            <person name="Mondo S."/>
            <person name="Pangilinan J."/>
            <person name="Riley R."/>
            <person name="LaButti K."/>
            <person name="Andreopoulos B."/>
            <person name="Lipzen A."/>
            <person name="Chen C."/>
            <person name="Yanf M."/>
            <person name="Daum C."/>
            <person name="Ng V."/>
            <person name="Clum A."/>
            <person name="Steindorff A."/>
            <person name="Ohm R."/>
            <person name="Martin F."/>
            <person name="Silar P."/>
            <person name="Natvig D."/>
            <person name="Lalanne C."/>
            <person name="Gautier V."/>
            <person name="Ament-velasquez S.L."/>
            <person name="Kruys A."/>
            <person name="Hutchinson M.I."/>
            <person name="Powell A.J."/>
            <person name="Barry K."/>
            <person name="Miller A.N."/>
            <person name="Grigoriev I.V."/>
            <person name="Debuchy R."/>
            <person name="Gladieux P."/>
            <person name="Thoren M.H."/>
            <person name="Johannesson H."/>
        </authorList>
    </citation>
    <scope>NUCLEOTIDE SEQUENCE</scope>
    <source>
        <strain evidence="2">CBS 232.78</strain>
    </source>
</reference>
<evidence type="ECO:0008006" key="4">
    <source>
        <dbReference type="Google" id="ProtNLM"/>
    </source>
</evidence>
<comment type="caution">
    <text evidence="2">The sequence shown here is derived from an EMBL/GenBank/DDBJ whole genome shotgun (WGS) entry which is preliminary data.</text>
</comment>
<proteinExistence type="predicted"/>
<feature type="chain" id="PRO_5042272942" description="Ecp2 effector protein domain-containing protein" evidence="1">
    <location>
        <begin position="24"/>
        <end position="197"/>
    </location>
</feature>
<evidence type="ECO:0000313" key="2">
    <source>
        <dbReference type="EMBL" id="KAK3386691.1"/>
    </source>
</evidence>
<reference evidence="2" key="1">
    <citation type="journal article" date="2023" name="Mol. Phylogenet. Evol.">
        <title>Genome-scale phylogeny and comparative genomics of the fungal order Sordariales.</title>
        <authorList>
            <person name="Hensen N."/>
            <person name="Bonometti L."/>
            <person name="Westerberg I."/>
            <person name="Brannstrom I.O."/>
            <person name="Guillou S."/>
            <person name="Cros-Aarteil S."/>
            <person name="Calhoun S."/>
            <person name="Haridas S."/>
            <person name="Kuo A."/>
            <person name="Mondo S."/>
            <person name="Pangilinan J."/>
            <person name="Riley R."/>
            <person name="LaButti K."/>
            <person name="Andreopoulos B."/>
            <person name="Lipzen A."/>
            <person name="Chen C."/>
            <person name="Yan M."/>
            <person name="Daum C."/>
            <person name="Ng V."/>
            <person name="Clum A."/>
            <person name="Steindorff A."/>
            <person name="Ohm R.A."/>
            <person name="Martin F."/>
            <person name="Silar P."/>
            <person name="Natvig D.O."/>
            <person name="Lalanne C."/>
            <person name="Gautier V."/>
            <person name="Ament-Velasquez S.L."/>
            <person name="Kruys A."/>
            <person name="Hutchinson M.I."/>
            <person name="Powell A.J."/>
            <person name="Barry K."/>
            <person name="Miller A.N."/>
            <person name="Grigoriev I.V."/>
            <person name="Debuchy R."/>
            <person name="Gladieux P."/>
            <person name="Hiltunen Thoren M."/>
            <person name="Johannesson H."/>
        </authorList>
    </citation>
    <scope>NUCLEOTIDE SEQUENCE</scope>
    <source>
        <strain evidence="2">CBS 232.78</strain>
    </source>
</reference>
<name>A0AAE0U0U1_9PEZI</name>
<keyword evidence="1" id="KW-0732">Signal</keyword>
<gene>
    <name evidence="2" type="ORF">B0H63DRAFT_447608</name>
</gene>
<organism evidence="2 3">
    <name type="scientific">Podospora didyma</name>
    <dbReference type="NCBI Taxonomy" id="330526"/>
    <lineage>
        <taxon>Eukaryota</taxon>
        <taxon>Fungi</taxon>
        <taxon>Dikarya</taxon>
        <taxon>Ascomycota</taxon>
        <taxon>Pezizomycotina</taxon>
        <taxon>Sordariomycetes</taxon>
        <taxon>Sordariomycetidae</taxon>
        <taxon>Sordariales</taxon>
        <taxon>Podosporaceae</taxon>
        <taxon>Podospora</taxon>
    </lineage>
</organism>
<sequence length="197" mass="22416">MKSFASKLTVAIIFLSYGSAVLADFDLYGGFINYADGTQARSFYADMWQIFDHDPDCNDISNFRWFFDTDDVSGNKIGVRCEGDNCSGNGDPNKIDVVEMHFANDPLFHFTIYKNRNHYEMIGTDNRGYGQCDPYGANNYFCFPGSTMSGNRKFRCYTQFTAAQINRATQLALTFNEFTAKYNITGYELARENESEV</sequence>
<keyword evidence="3" id="KW-1185">Reference proteome</keyword>
<evidence type="ECO:0000256" key="1">
    <source>
        <dbReference type="SAM" id="SignalP"/>
    </source>
</evidence>
<evidence type="ECO:0000313" key="3">
    <source>
        <dbReference type="Proteomes" id="UP001285441"/>
    </source>
</evidence>
<dbReference type="AlphaFoldDB" id="A0AAE0U0U1"/>
<feature type="signal peptide" evidence="1">
    <location>
        <begin position="1"/>
        <end position="23"/>
    </location>
</feature>
<protein>
    <recommendedName>
        <fullName evidence="4">Ecp2 effector protein domain-containing protein</fullName>
    </recommendedName>
</protein>
<accession>A0AAE0U0U1</accession>
<dbReference type="EMBL" id="JAULSW010000003">
    <property type="protein sequence ID" value="KAK3386691.1"/>
    <property type="molecule type" value="Genomic_DNA"/>
</dbReference>